<dbReference type="STRING" id="644223.C4QZC0"/>
<accession>C4QZC0</accession>
<dbReference type="InterPro" id="IPR036322">
    <property type="entry name" value="WD40_repeat_dom_sf"/>
</dbReference>
<dbReference type="GeneID" id="8196506"/>
<dbReference type="PRINTS" id="PR00320">
    <property type="entry name" value="GPROTEINBRPT"/>
</dbReference>
<dbReference type="InterPro" id="IPR001680">
    <property type="entry name" value="WD40_rpt"/>
</dbReference>
<feature type="repeat" description="WD" evidence="5">
    <location>
        <begin position="120"/>
        <end position="152"/>
    </location>
</feature>
<keyword evidence="6" id="KW-0539">Nucleus</keyword>
<feature type="repeat" description="WD" evidence="5">
    <location>
        <begin position="162"/>
        <end position="203"/>
    </location>
</feature>
<feature type="repeat" description="WD" evidence="5">
    <location>
        <begin position="204"/>
        <end position="236"/>
    </location>
</feature>
<evidence type="ECO:0000256" key="6">
    <source>
        <dbReference type="RuleBase" id="RU369034"/>
    </source>
</evidence>
<dbReference type="FunCoup" id="C4QZC0">
    <property type="interactions" value="243"/>
</dbReference>
<keyword evidence="1 5" id="KW-0853">WD repeat</keyword>
<dbReference type="InParanoid" id="C4QZC0"/>
<evidence type="ECO:0000256" key="2">
    <source>
        <dbReference type="ARBA" id="ARBA00022737"/>
    </source>
</evidence>
<name>C4QZC0_KOMPG</name>
<comment type="subcellular location">
    <subcellularLocation>
        <location evidence="6">Nucleus</location>
    </subcellularLocation>
</comment>
<dbReference type="OMA" id="HHWDVKS"/>
<dbReference type="Proteomes" id="UP000000314">
    <property type="component" value="Chromosome 1"/>
</dbReference>
<keyword evidence="9" id="KW-1185">Reference proteome</keyword>
<proteinExistence type="predicted"/>
<dbReference type="InterPro" id="IPR015943">
    <property type="entry name" value="WD40/YVTN_repeat-like_dom_sf"/>
</dbReference>
<organism evidence="8 9">
    <name type="scientific">Komagataella phaffii (strain GS115 / ATCC 20864)</name>
    <name type="common">Yeast</name>
    <name type="synonym">Pichia pastoris</name>
    <dbReference type="NCBI Taxonomy" id="644223"/>
    <lineage>
        <taxon>Eukaryota</taxon>
        <taxon>Fungi</taxon>
        <taxon>Dikarya</taxon>
        <taxon>Ascomycota</taxon>
        <taxon>Saccharomycotina</taxon>
        <taxon>Pichiomycetes</taxon>
        <taxon>Pichiales</taxon>
        <taxon>Pichiaceae</taxon>
        <taxon>Komagataella</taxon>
    </lineage>
</organism>
<evidence type="ECO:0000256" key="7">
    <source>
        <dbReference type="SAM" id="MobiDB-lite"/>
    </source>
</evidence>
<dbReference type="GO" id="GO:0000785">
    <property type="term" value="C:chromatin"/>
    <property type="evidence" value="ECO:0007669"/>
    <property type="project" value="EnsemblFungi"/>
</dbReference>
<protein>
    <recommendedName>
        <fullName evidence="4 6">Polyadenylation factor subunit 2</fullName>
    </recommendedName>
</protein>
<dbReference type="SMART" id="SM00320">
    <property type="entry name" value="WD40"/>
    <property type="match status" value="7"/>
</dbReference>
<sequence>MSEEEERKVAHRRTVDHGNPMGRWHILRSLGVTKPNKKFQHLGIVRPESSYLIDLLPPKAYPRYPAVNLPGKFVHLSANKAKHAIQAISWTPEGRRVLSGSNSGEFTLWNGMTFNFETIMQAHESAITAIKYSYNKEWLLSADQDGTIKYWQPNFNNVNIIKGAHSDAIRDVCFSPNDSKFVSCSDDNTLKIWNFNNGLQESVLAGHHWDVKSCDWHPDLGLIVSGSKDNLLKLWDPRTSPGKCIATLHGFKHTITATRFQNTESSTKRLLASGGRDRSIRVFDLRKMNDVYVNKSHESDVSCISWNPIHGNLLTSGGYDGSMNYYLLDDTLRGQEEQNMEFYHKIPYAHEKSVNCIEYHPLGHLLATAGTDRSVRFWCRNRPNDPYAFKDTTYTNEKSGTTWYYELDSQGQPTEERKDAPTQNRMESLPGLGQGQWGQ</sequence>
<dbReference type="OrthoDB" id="16717at2759"/>
<evidence type="ECO:0000256" key="1">
    <source>
        <dbReference type="ARBA" id="ARBA00022574"/>
    </source>
</evidence>
<dbReference type="PROSITE" id="PS50294">
    <property type="entry name" value="WD_REPEATS_REGION"/>
    <property type="match status" value="4"/>
</dbReference>
<dbReference type="GO" id="GO:0180010">
    <property type="term" value="P:co-transcriptional mRNA 3'-end processing, cleavage and polyadenylation pathway"/>
    <property type="evidence" value="ECO:0007669"/>
    <property type="project" value="EnsemblFungi"/>
</dbReference>
<dbReference type="KEGG" id="ppa:PAS_FragB_0063"/>
<dbReference type="InterPro" id="IPR020472">
    <property type="entry name" value="WD40_PAC1"/>
</dbReference>
<evidence type="ECO:0000256" key="5">
    <source>
        <dbReference type="PROSITE-ProRule" id="PRU00221"/>
    </source>
</evidence>
<keyword evidence="2" id="KW-0677">Repeat</keyword>
<feature type="repeat" description="WD" evidence="5">
    <location>
        <begin position="347"/>
        <end position="378"/>
    </location>
</feature>
<dbReference type="GO" id="GO:0005847">
    <property type="term" value="C:mRNA cleavage and polyadenylation specificity factor complex"/>
    <property type="evidence" value="ECO:0007669"/>
    <property type="project" value="EnsemblFungi"/>
</dbReference>
<feature type="repeat" description="WD" evidence="5">
    <location>
        <begin position="78"/>
        <end position="110"/>
    </location>
</feature>
<feature type="repeat" description="WD" evidence="5">
    <location>
        <begin position="294"/>
        <end position="326"/>
    </location>
</feature>
<dbReference type="InterPro" id="IPR045245">
    <property type="entry name" value="Pfs2-like"/>
</dbReference>
<evidence type="ECO:0000313" key="8">
    <source>
        <dbReference type="EMBL" id="CAY68594.1"/>
    </source>
</evidence>
<keyword evidence="6" id="KW-0507">mRNA processing</keyword>
<reference evidence="8 9" key="1">
    <citation type="journal article" date="2009" name="Nat. Biotechnol.">
        <title>Genome sequence of the recombinant protein production host Pichia pastoris.</title>
        <authorList>
            <person name="De Schutter K."/>
            <person name="Lin Y.C."/>
            <person name="Tiels P."/>
            <person name="Van Hecke A."/>
            <person name="Glinka S."/>
            <person name="Weber-Lehmann J."/>
            <person name="Rouze P."/>
            <person name="Van de Peer Y."/>
            <person name="Callewaert N."/>
        </authorList>
    </citation>
    <scope>NUCLEOTIDE SEQUENCE [LARGE SCALE GENOMIC DNA]</scope>
    <source>
        <strain evidence="9">GS115 / ATCC 20864</strain>
    </source>
</reference>
<gene>
    <name evidence="8" type="ordered locus">PAS_FragB_0063</name>
</gene>
<dbReference type="EMBL" id="FN392319">
    <property type="protein sequence ID" value="CAY68594.1"/>
    <property type="molecule type" value="Genomic_DNA"/>
</dbReference>
<dbReference type="RefSeq" id="XP_002490874.1">
    <property type="nucleotide sequence ID" value="XM_002490829.1"/>
</dbReference>
<evidence type="ECO:0000313" key="9">
    <source>
        <dbReference type="Proteomes" id="UP000000314"/>
    </source>
</evidence>
<dbReference type="HOGENOM" id="CLU_000288_77_1_1"/>
<comment type="function">
    <text evidence="3">Required for 3'-end cleavage and polyadenylation of pre-mRNAs. Also involved in chromosome segregation where it has a role in chromosome attachment to the mitotic spindle.</text>
</comment>
<evidence type="ECO:0000256" key="4">
    <source>
        <dbReference type="ARBA" id="ARBA00026154"/>
    </source>
</evidence>
<dbReference type="eggNOG" id="KOG0284">
    <property type="taxonomic scope" value="Eukaryota"/>
</dbReference>
<dbReference type="AlphaFoldDB" id="C4QZC0"/>
<feature type="region of interest" description="Disordered" evidence="7">
    <location>
        <begin position="408"/>
        <end position="439"/>
    </location>
</feature>
<dbReference type="SUPFAM" id="SSF50978">
    <property type="entry name" value="WD40 repeat-like"/>
    <property type="match status" value="1"/>
</dbReference>
<dbReference type="PANTHER" id="PTHR22836">
    <property type="entry name" value="WD40 REPEAT PROTEIN"/>
    <property type="match status" value="1"/>
</dbReference>
<dbReference type="Gene3D" id="2.130.10.10">
    <property type="entry name" value="YVTN repeat-like/Quinoprotein amine dehydrogenase"/>
    <property type="match status" value="2"/>
</dbReference>
<evidence type="ECO:0000256" key="3">
    <source>
        <dbReference type="ARBA" id="ARBA00025498"/>
    </source>
</evidence>
<dbReference type="SMR" id="C4QZC0"/>
<dbReference type="CDD" id="cd00200">
    <property type="entry name" value="WD40"/>
    <property type="match status" value="1"/>
</dbReference>
<dbReference type="Pfam" id="PF00400">
    <property type="entry name" value="WD40"/>
    <property type="match status" value="7"/>
</dbReference>
<dbReference type="PROSITE" id="PS50082">
    <property type="entry name" value="WD_REPEATS_2"/>
    <property type="match status" value="6"/>
</dbReference>
<dbReference type="PANTHER" id="PTHR22836:SF0">
    <property type="entry name" value="PRE-MRNA 3' END PROCESSING PROTEIN WDR33"/>
    <property type="match status" value="1"/>
</dbReference>